<dbReference type="EMBL" id="ML179221">
    <property type="protein sequence ID" value="THU94542.1"/>
    <property type="molecule type" value="Genomic_DNA"/>
</dbReference>
<dbReference type="AlphaFoldDB" id="A0A4S8LXW4"/>
<protein>
    <submittedName>
        <fullName evidence="2">Uncharacterized protein</fullName>
    </submittedName>
</protein>
<reference evidence="2 3" key="1">
    <citation type="journal article" date="2019" name="Nat. Ecol. Evol.">
        <title>Megaphylogeny resolves global patterns of mushroom evolution.</title>
        <authorList>
            <person name="Varga T."/>
            <person name="Krizsan K."/>
            <person name="Foldi C."/>
            <person name="Dima B."/>
            <person name="Sanchez-Garcia M."/>
            <person name="Sanchez-Ramirez S."/>
            <person name="Szollosi G.J."/>
            <person name="Szarkandi J.G."/>
            <person name="Papp V."/>
            <person name="Albert L."/>
            <person name="Andreopoulos W."/>
            <person name="Angelini C."/>
            <person name="Antonin V."/>
            <person name="Barry K.W."/>
            <person name="Bougher N.L."/>
            <person name="Buchanan P."/>
            <person name="Buyck B."/>
            <person name="Bense V."/>
            <person name="Catcheside P."/>
            <person name="Chovatia M."/>
            <person name="Cooper J."/>
            <person name="Damon W."/>
            <person name="Desjardin D."/>
            <person name="Finy P."/>
            <person name="Geml J."/>
            <person name="Haridas S."/>
            <person name="Hughes K."/>
            <person name="Justo A."/>
            <person name="Karasinski D."/>
            <person name="Kautmanova I."/>
            <person name="Kiss B."/>
            <person name="Kocsube S."/>
            <person name="Kotiranta H."/>
            <person name="LaButti K.M."/>
            <person name="Lechner B.E."/>
            <person name="Liimatainen K."/>
            <person name="Lipzen A."/>
            <person name="Lukacs Z."/>
            <person name="Mihaltcheva S."/>
            <person name="Morgado L.N."/>
            <person name="Niskanen T."/>
            <person name="Noordeloos M.E."/>
            <person name="Ohm R.A."/>
            <person name="Ortiz-Santana B."/>
            <person name="Ovrebo C."/>
            <person name="Racz N."/>
            <person name="Riley R."/>
            <person name="Savchenko A."/>
            <person name="Shiryaev A."/>
            <person name="Soop K."/>
            <person name="Spirin V."/>
            <person name="Szebenyi C."/>
            <person name="Tomsovsky M."/>
            <person name="Tulloss R.E."/>
            <person name="Uehling J."/>
            <person name="Grigoriev I.V."/>
            <person name="Vagvolgyi C."/>
            <person name="Papp T."/>
            <person name="Martin F.M."/>
            <person name="Miettinen O."/>
            <person name="Hibbett D.S."/>
            <person name="Nagy L.G."/>
        </authorList>
    </citation>
    <scope>NUCLEOTIDE SEQUENCE [LARGE SCALE GENOMIC DNA]</scope>
    <source>
        <strain evidence="2 3">CBS 962.96</strain>
    </source>
</reference>
<dbReference type="Proteomes" id="UP000297245">
    <property type="component" value="Unassembled WGS sequence"/>
</dbReference>
<evidence type="ECO:0000256" key="1">
    <source>
        <dbReference type="SAM" id="MobiDB-lite"/>
    </source>
</evidence>
<sequence>MSHASRSAYLGVPEEVLERISQAKTACMAARARYEAALATWNLLVILELEDELLKSEDKLKFSRIEHMRAKFSSQYINSSRSPLPPSLPDPALSLEQGEEQRYQGHGTSAYEDEPRKTANKLKLAGTERNCVEPFSQDSTTSPRSPLPSILSSPLLLIAT</sequence>
<organism evidence="2 3">
    <name type="scientific">Dendrothele bispora (strain CBS 962.96)</name>
    <dbReference type="NCBI Taxonomy" id="1314807"/>
    <lineage>
        <taxon>Eukaryota</taxon>
        <taxon>Fungi</taxon>
        <taxon>Dikarya</taxon>
        <taxon>Basidiomycota</taxon>
        <taxon>Agaricomycotina</taxon>
        <taxon>Agaricomycetes</taxon>
        <taxon>Agaricomycetidae</taxon>
        <taxon>Agaricales</taxon>
        <taxon>Agaricales incertae sedis</taxon>
        <taxon>Dendrothele</taxon>
    </lineage>
</organism>
<evidence type="ECO:0000313" key="3">
    <source>
        <dbReference type="Proteomes" id="UP000297245"/>
    </source>
</evidence>
<name>A0A4S8LXW4_DENBC</name>
<gene>
    <name evidence="2" type="ORF">K435DRAFT_860421</name>
</gene>
<keyword evidence="3" id="KW-1185">Reference proteome</keyword>
<accession>A0A4S8LXW4</accession>
<proteinExistence type="predicted"/>
<evidence type="ECO:0000313" key="2">
    <source>
        <dbReference type="EMBL" id="THU94542.1"/>
    </source>
</evidence>
<feature type="region of interest" description="Disordered" evidence="1">
    <location>
        <begin position="76"/>
        <end position="150"/>
    </location>
</feature>